<dbReference type="Proteomes" id="UP000472272">
    <property type="component" value="Chromosome 10"/>
</dbReference>
<feature type="domain" description="CHHC U11-48K-type" evidence="4">
    <location>
        <begin position="50"/>
        <end position="77"/>
    </location>
</feature>
<dbReference type="PANTHER" id="PTHR21402:SF5">
    <property type="entry name" value="GAMETOCYTE SPECIFIC FACTOR 1"/>
    <property type="match status" value="1"/>
</dbReference>
<reference evidence="5 6" key="1">
    <citation type="journal article" date="2019" name="Proc. Natl. Acad. Sci. U.S.A.">
        <title>Regulatory changes in pterin and carotenoid genes underlie balanced color polymorphisms in the wall lizard.</title>
        <authorList>
            <person name="Andrade P."/>
            <person name="Pinho C."/>
            <person name="Perez I de Lanuza G."/>
            <person name="Afonso S."/>
            <person name="Brejcha J."/>
            <person name="Rubin C.J."/>
            <person name="Wallerman O."/>
            <person name="Pereira P."/>
            <person name="Sabatino S.J."/>
            <person name="Bellati A."/>
            <person name="Pellitteri-Rosa D."/>
            <person name="Bosakova Z."/>
            <person name="Bunikis I."/>
            <person name="Carretero M.A."/>
            <person name="Feiner N."/>
            <person name="Marsik P."/>
            <person name="Pauperio F."/>
            <person name="Salvi D."/>
            <person name="Soler L."/>
            <person name="While G.M."/>
            <person name="Uller T."/>
            <person name="Font E."/>
            <person name="Andersson L."/>
            <person name="Carneiro M."/>
        </authorList>
    </citation>
    <scope>NUCLEOTIDE SEQUENCE</scope>
</reference>
<keyword evidence="6" id="KW-1185">Reference proteome</keyword>
<dbReference type="InterPro" id="IPR022776">
    <property type="entry name" value="TRM13/UPF0224_CHHC_Znf_dom"/>
</dbReference>
<dbReference type="Ensembl" id="ENSPMRT00000035145.1">
    <property type="protein sequence ID" value="ENSPMRP00000033127.1"/>
    <property type="gene ID" value="ENSPMRG00000021479.1"/>
</dbReference>
<protein>
    <recommendedName>
        <fullName evidence="4">CHHC U11-48K-type domain-containing protein</fullName>
    </recommendedName>
</protein>
<evidence type="ECO:0000313" key="6">
    <source>
        <dbReference type="Proteomes" id="UP000472272"/>
    </source>
</evidence>
<dbReference type="PANTHER" id="PTHR21402">
    <property type="entry name" value="GAMETOCYTE SPECIFIC FACTOR 1-RELATED"/>
    <property type="match status" value="1"/>
</dbReference>
<evidence type="ECO:0000256" key="2">
    <source>
        <dbReference type="ARBA" id="ARBA00022771"/>
    </source>
</evidence>
<dbReference type="PROSITE" id="PS51800">
    <property type="entry name" value="ZF_CHHC_U11_48K"/>
    <property type="match status" value="2"/>
</dbReference>
<sequence length="180" mass="20630">FQDTYIYEHSMQPERFVQCPSNKNHQIRAYRLKYQLVKCRKNNQKVARELAMCPCNAHHQVPKRELELHIATCENKVSPEVLEVTASRGDPNNRIKEVTAWQCPPPEEDWDADESPAPPFVFGTRGSPTFISFGKCYCKGLGTILRYSGRLPMVCFFFKKNHTVTDIVLCTCACNLCLQA</sequence>
<keyword evidence="1" id="KW-0479">Metal-binding</keyword>
<dbReference type="InterPro" id="IPR051591">
    <property type="entry name" value="UPF0224_FAM112_RNA_Proc"/>
</dbReference>
<keyword evidence="2" id="KW-0863">Zinc-finger</keyword>
<name>A0A670KE80_PODMU</name>
<evidence type="ECO:0000259" key="4">
    <source>
        <dbReference type="PROSITE" id="PS51800"/>
    </source>
</evidence>
<proteinExistence type="predicted"/>
<accession>A0A670KE80</accession>
<dbReference type="InterPro" id="IPR036236">
    <property type="entry name" value="Znf_C2H2_sf"/>
</dbReference>
<dbReference type="GeneTree" id="ENSGT00940000156784"/>
<reference evidence="5" key="3">
    <citation type="submission" date="2025-09" db="UniProtKB">
        <authorList>
            <consortium name="Ensembl"/>
        </authorList>
    </citation>
    <scope>IDENTIFICATION</scope>
</reference>
<keyword evidence="3" id="KW-0862">Zinc</keyword>
<dbReference type="Pfam" id="PF05253">
    <property type="entry name" value="zf-U11-48K"/>
    <property type="match status" value="1"/>
</dbReference>
<feature type="domain" description="CHHC U11-48K-type" evidence="4">
    <location>
        <begin position="16"/>
        <end position="43"/>
    </location>
</feature>
<reference evidence="5" key="2">
    <citation type="submission" date="2025-08" db="UniProtKB">
        <authorList>
            <consortium name="Ensembl"/>
        </authorList>
    </citation>
    <scope>IDENTIFICATION</scope>
</reference>
<evidence type="ECO:0000256" key="1">
    <source>
        <dbReference type="ARBA" id="ARBA00022723"/>
    </source>
</evidence>
<dbReference type="AlphaFoldDB" id="A0A670KE80"/>
<evidence type="ECO:0000256" key="3">
    <source>
        <dbReference type="ARBA" id="ARBA00022833"/>
    </source>
</evidence>
<dbReference type="SUPFAM" id="SSF57667">
    <property type="entry name" value="beta-beta-alpha zinc fingers"/>
    <property type="match status" value="1"/>
</dbReference>
<dbReference type="GO" id="GO:0008270">
    <property type="term" value="F:zinc ion binding"/>
    <property type="evidence" value="ECO:0007669"/>
    <property type="project" value="UniProtKB-KW"/>
</dbReference>
<evidence type="ECO:0000313" key="5">
    <source>
        <dbReference type="Ensembl" id="ENSPMRP00000033127.1"/>
    </source>
</evidence>
<organism evidence="5 6">
    <name type="scientific">Podarcis muralis</name>
    <name type="common">Wall lizard</name>
    <name type="synonym">Lacerta muralis</name>
    <dbReference type="NCBI Taxonomy" id="64176"/>
    <lineage>
        <taxon>Eukaryota</taxon>
        <taxon>Metazoa</taxon>
        <taxon>Chordata</taxon>
        <taxon>Craniata</taxon>
        <taxon>Vertebrata</taxon>
        <taxon>Euteleostomi</taxon>
        <taxon>Lepidosauria</taxon>
        <taxon>Squamata</taxon>
        <taxon>Bifurcata</taxon>
        <taxon>Unidentata</taxon>
        <taxon>Episquamata</taxon>
        <taxon>Laterata</taxon>
        <taxon>Lacertibaenia</taxon>
        <taxon>Lacertidae</taxon>
        <taxon>Podarcis</taxon>
    </lineage>
</organism>